<evidence type="ECO:0000259" key="4">
    <source>
        <dbReference type="Pfam" id="PF23559"/>
    </source>
</evidence>
<reference evidence="6" key="1">
    <citation type="submission" date="2024-02" db="EMBL/GenBank/DDBJ databases">
        <authorList>
            <consortium name="ELIXIR-Norway"/>
            <consortium name="Elixir Norway"/>
        </authorList>
    </citation>
    <scope>NUCLEOTIDE SEQUENCE</scope>
</reference>
<feature type="domain" description="Disease resistance R13L4/SHOC-2-like LRR" evidence="5">
    <location>
        <begin position="894"/>
        <end position="981"/>
    </location>
</feature>
<keyword evidence="1" id="KW-0677">Repeat</keyword>
<protein>
    <recommendedName>
        <fullName evidence="8">NB-ARC domain-containing protein</fullName>
    </recommendedName>
</protein>
<name>A0ABP0WFK3_9BRYO</name>
<evidence type="ECO:0000313" key="7">
    <source>
        <dbReference type="Proteomes" id="UP001497444"/>
    </source>
</evidence>
<dbReference type="SUPFAM" id="SSF53474">
    <property type="entry name" value="alpha/beta-Hydrolases"/>
    <property type="match status" value="2"/>
</dbReference>
<accession>A0ABP0WFK3</accession>
<dbReference type="InterPro" id="IPR029058">
    <property type="entry name" value="AB_hydrolase_fold"/>
</dbReference>
<dbReference type="InterPro" id="IPR055414">
    <property type="entry name" value="LRR_R13L4/SHOC2-like"/>
</dbReference>
<dbReference type="InterPro" id="IPR042197">
    <property type="entry name" value="Apaf_helical"/>
</dbReference>
<proteinExistence type="predicted"/>
<dbReference type="InterPro" id="IPR036388">
    <property type="entry name" value="WH-like_DNA-bd_sf"/>
</dbReference>
<evidence type="ECO:0000256" key="1">
    <source>
        <dbReference type="ARBA" id="ARBA00022737"/>
    </source>
</evidence>
<dbReference type="Gene3D" id="3.40.50.300">
    <property type="entry name" value="P-loop containing nucleotide triphosphate hydrolases"/>
    <property type="match status" value="1"/>
</dbReference>
<keyword evidence="2" id="KW-0611">Plant defense</keyword>
<dbReference type="Pfam" id="PF23559">
    <property type="entry name" value="WHD_DRP"/>
    <property type="match status" value="1"/>
</dbReference>
<dbReference type="Gene3D" id="1.10.10.10">
    <property type="entry name" value="Winged helix-like DNA-binding domain superfamily/Winged helix DNA-binding domain"/>
    <property type="match status" value="1"/>
</dbReference>
<dbReference type="Gene3D" id="3.80.10.10">
    <property type="entry name" value="Ribonuclease Inhibitor"/>
    <property type="match status" value="2"/>
</dbReference>
<dbReference type="Pfam" id="PF00931">
    <property type="entry name" value="NB-ARC"/>
    <property type="match status" value="1"/>
</dbReference>
<evidence type="ECO:0008006" key="8">
    <source>
        <dbReference type="Google" id="ProtNLM"/>
    </source>
</evidence>
<evidence type="ECO:0000259" key="3">
    <source>
        <dbReference type="Pfam" id="PF00931"/>
    </source>
</evidence>
<dbReference type="Gene3D" id="1.10.8.430">
    <property type="entry name" value="Helical domain of apoptotic protease-activating factors"/>
    <property type="match status" value="1"/>
</dbReference>
<evidence type="ECO:0000313" key="6">
    <source>
        <dbReference type="EMBL" id="CAK9265629.1"/>
    </source>
</evidence>
<dbReference type="InterPro" id="IPR002182">
    <property type="entry name" value="NB-ARC"/>
</dbReference>
<gene>
    <name evidence="6" type="ORF">CSSPJE1EN1_LOCUS11107</name>
</gene>
<feature type="domain" description="NB-ARC" evidence="3">
    <location>
        <begin position="496"/>
        <end position="652"/>
    </location>
</feature>
<dbReference type="PANTHER" id="PTHR36766:SF30">
    <property type="entry name" value="TIR-NBS TYPE DISEASE RESISTANCE PROTEIN-RELATED"/>
    <property type="match status" value="1"/>
</dbReference>
<dbReference type="InterPro" id="IPR032675">
    <property type="entry name" value="LRR_dom_sf"/>
</dbReference>
<evidence type="ECO:0000256" key="2">
    <source>
        <dbReference type="ARBA" id="ARBA00022821"/>
    </source>
</evidence>
<feature type="domain" description="Disease resistance protein winged helix" evidence="4">
    <location>
        <begin position="745"/>
        <end position="816"/>
    </location>
</feature>
<dbReference type="Proteomes" id="UP001497444">
    <property type="component" value="Chromosome 17"/>
</dbReference>
<dbReference type="Pfam" id="PF23598">
    <property type="entry name" value="LRR_14"/>
    <property type="match status" value="1"/>
</dbReference>
<dbReference type="InterPro" id="IPR027417">
    <property type="entry name" value="P-loop_NTPase"/>
</dbReference>
<dbReference type="InterPro" id="IPR058922">
    <property type="entry name" value="WHD_DRP"/>
</dbReference>
<organism evidence="6 7">
    <name type="scientific">Sphagnum jensenii</name>
    <dbReference type="NCBI Taxonomy" id="128206"/>
    <lineage>
        <taxon>Eukaryota</taxon>
        <taxon>Viridiplantae</taxon>
        <taxon>Streptophyta</taxon>
        <taxon>Embryophyta</taxon>
        <taxon>Bryophyta</taxon>
        <taxon>Sphagnophytina</taxon>
        <taxon>Sphagnopsida</taxon>
        <taxon>Sphagnales</taxon>
        <taxon>Sphagnaceae</taxon>
        <taxon>Sphagnum</taxon>
    </lineage>
</organism>
<evidence type="ECO:0000259" key="5">
    <source>
        <dbReference type="Pfam" id="PF23598"/>
    </source>
</evidence>
<dbReference type="SUPFAM" id="SSF52540">
    <property type="entry name" value="P-loop containing nucleoside triphosphate hydrolases"/>
    <property type="match status" value="1"/>
</dbReference>
<dbReference type="PRINTS" id="PR00364">
    <property type="entry name" value="DISEASERSIST"/>
</dbReference>
<dbReference type="Gene3D" id="3.40.50.1820">
    <property type="entry name" value="alpha/beta hydrolase"/>
    <property type="match status" value="1"/>
</dbReference>
<dbReference type="PANTHER" id="PTHR36766">
    <property type="entry name" value="PLANT BROAD-SPECTRUM MILDEW RESISTANCE PROTEIN RPW8"/>
    <property type="match status" value="1"/>
</dbReference>
<sequence>MAWYEWHHPIVLIGHSFGGLVLKSLVLKLKRESTIRNPTSSWSKATVQRAKVFLRNLRGVAFYAVPHAGSSNFAIYVNKLLRCDNRHHPGIMDKIQPWQRDMQQLSVDFDRIVTENEIIIYAFCEGRPTEQVVRMEFWWILAPHNDQHEVIVTWLRMLITWRCASPQVKNIPAMSCFDNLSSNWPVHQLWPPAEGNQRTELDVVLFHGLQLTANDTSDAWSSTWTQRGHDDVCWPQEWLPFDLGEAVRIFSISYNAHVVTSPHYHVSEIADNLFQTLINPRYEWHHPIVLIGHSFGGLVLKSLVVKLKTASTIRNPTSSWSKATVQCAKVFLRNVRGVAFYAVPHAGSSNIPKYVNKLLRCNNRHHPRIMDNIRPWQRDMEQLSVNFDRIVTENEIIIYAFCEGRPMEQVGILVDFSSAQRSAGDNSYKVEDADHMEVCKPPSKEHPSYGLLLQFIITCGKVARECDQALQEVHDLPQSMFGLESYVERVETLVTSEGSDAAPQYVGVWGMGGVGKTLLLQRVYGSPKVHGHFRGAKFIWCTVGQTPDIIAVYETLSAELGFEPEKTVNPEDYKLKLYNQFRRRRVFLVLDDVWQDKAFDSLDLAKGKGSVTLLTTRNLSLLERASPHISQEHMTPLSKEDSWSLFCVHAFRPPSNVPCELKGLAQSMAEECQGLPLALKVIGRAMFGKTSPGLQWEPVLKKLRESRMEERTVPEELYERLKVGYDLLIEDDRRLKDCFLYFAAFPEDCMSSFDVILWGWIGEGLVPGNGGDDPRADAFSLLSKLSRRSLIESNIEVSDDKRFQWFKLHDVMRDLAFYILKNDTGTPPAKQLYLYRAGQNLEEFPEEWEAILKTRRLSLQLNKLESLPRRICAPKLVSLLLGGNPIQFVPGSFLRSFPKLRVLDLSGGEFRYLPEELGDLKDLVWLDLSSCENLEVLPDAVRKLHVLKSLLLTECPKLKYLPSGVVGLTSLQVLQTVGCEDLTWAEHTPPGMARAESLGHAHPAIPASLEDICGLVVLTELSICGKEDPGLELPHSISALTKLKVLHLQLDEVKTLPAEMPYWFKQLQELDLWGFESLEYLPSSFTCCGAFPALIKFQLGGCSTLVEFPEVHEGALPKLQTLDFSGCESLGTLPLSLELLPSLRKLILLGCDLTLQDSCRTNCENSSIWRRFDIQYGGDVFVGNSMVDMSLWEHGGCLETELMPILGGCVVHGNGKEALQHFDWISERTHRVKSYHYSLPSVSLQPSRLG</sequence>
<dbReference type="SUPFAM" id="SSF52058">
    <property type="entry name" value="L domain-like"/>
    <property type="match status" value="1"/>
</dbReference>
<dbReference type="EMBL" id="OZ020112">
    <property type="protein sequence ID" value="CAK9265629.1"/>
    <property type="molecule type" value="Genomic_DNA"/>
</dbReference>
<keyword evidence="7" id="KW-1185">Reference proteome</keyword>